<sequence>MADPSLDSRPTVFPRFDTLATFARRERNDKRQCSRRAFYYATNPVARPKSRDALLQSYTQFITSYTGESEVTFQYALRTRLDKPLESQIIQAKILNGQTVSEIEQTDDCVLDVVQPHEDGAEAFDFGLEILADVDNFDSAKAPTLLDCPFLVQYHAMEMTLTMIYDRKLMDNDYADAAFKMLVNHISRTKVYADHETRPSVLSHPPLMRSPLLGDEALPSLLHSGFSKTVEKHPGRHALDYRSETTQFTLTYGQLDALTTKLAHKLRSNIPHASHQTQTIVPVYMTASPAFYVSWLAVLKAGFAFCPLPVNAPAIELQNIVEDVCAALVLTDGPMVCGCPWDAWYCDDDELSACLDVDDFILNWMRTPYVADDRPLPGIAETDLAYVMYSSGASGVPKGVKITHLAANYAISSHCKQIPAYMSKRGFRWLQSAPPVSDTSTMEIFTTWSTGGTLCSVPSTYLLNMTAAINKVSATITSATAKMASTLQPTKTPSLRQLWCIGNSFTPSLIERLEQQSSYTPYTALTLLRTYSTPGCSISSTILPALSSTTRDTIIGKPFPTTTILLLNPRTKTPVPLGCAGDLYISGPQLSSGFLNRPDLDAEYFLHSGVYGRLCKTGDRARIVKDTKGEFVVEVLRGVGVKQQVVESEDSSVDGNSVTSMVDSFTETVVAKEEKKEIDVTEANVLSLINKVHR</sequence>
<dbReference type="InterPro" id="IPR042099">
    <property type="entry name" value="ANL_N_sf"/>
</dbReference>
<evidence type="ECO:0000256" key="2">
    <source>
        <dbReference type="ARBA" id="ARBA00022553"/>
    </source>
</evidence>
<keyword evidence="1" id="KW-0596">Phosphopantetheine</keyword>
<name>A0A4S8YJ63_AURPU</name>
<dbReference type="AlphaFoldDB" id="A0A4S8YJ63"/>
<reference evidence="4 5" key="1">
    <citation type="submission" date="2018-10" db="EMBL/GenBank/DDBJ databases">
        <title>Fifty Aureobasidium pullulans genomes reveal a recombining polyextremotolerant generalist.</title>
        <authorList>
            <person name="Gostincar C."/>
            <person name="Turk M."/>
            <person name="Zajc J."/>
            <person name="Gunde-Cimerman N."/>
        </authorList>
    </citation>
    <scope>NUCLEOTIDE SEQUENCE [LARGE SCALE GENOMIC DNA]</scope>
    <source>
        <strain evidence="4 5">EXF-11013</strain>
    </source>
</reference>
<comment type="caution">
    <text evidence="4">The sequence shown here is derived from an EMBL/GenBank/DDBJ whole genome shotgun (WGS) entry which is preliminary data.</text>
</comment>
<dbReference type="Proteomes" id="UP000310687">
    <property type="component" value="Unassembled WGS sequence"/>
</dbReference>
<dbReference type="GO" id="GO:0031177">
    <property type="term" value="F:phosphopantetheine binding"/>
    <property type="evidence" value="ECO:0007669"/>
    <property type="project" value="TreeGrafter"/>
</dbReference>
<dbReference type="GO" id="GO:0044550">
    <property type="term" value="P:secondary metabolite biosynthetic process"/>
    <property type="evidence" value="ECO:0007669"/>
    <property type="project" value="TreeGrafter"/>
</dbReference>
<evidence type="ECO:0000259" key="3">
    <source>
        <dbReference type="Pfam" id="PF00501"/>
    </source>
</evidence>
<proteinExistence type="predicted"/>
<evidence type="ECO:0000256" key="1">
    <source>
        <dbReference type="ARBA" id="ARBA00022450"/>
    </source>
</evidence>
<keyword evidence="2" id="KW-0597">Phosphoprotein</keyword>
<dbReference type="SUPFAM" id="SSF56801">
    <property type="entry name" value="Acetyl-CoA synthetase-like"/>
    <property type="match status" value="1"/>
</dbReference>
<gene>
    <name evidence="4" type="ORF">D6D22_00557</name>
</gene>
<protein>
    <submittedName>
        <fullName evidence="4">Acetyl-CoA synthetase-like protein</fullName>
    </submittedName>
</protein>
<organism evidence="4 5">
    <name type="scientific">Aureobasidium pullulans</name>
    <name type="common">Black yeast</name>
    <name type="synonym">Pullularia pullulans</name>
    <dbReference type="NCBI Taxonomy" id="5580"/>
    <lineage>
        <taxon>Eukaryota</taxon>
        <taxon>Fungi</taxon>
        <taxon>Dikarya</taxon>
        <taxon>Ascomycota</taxon>
        <taxon>Pezizomycotina</taxon>
        <taxon>Dothideomycetes</taxon>
        <taxon>Dothideomycetidae</taxon>
        <taxon>Dothideales</taxon>
        <taxon>Saccotheciaceae</taxon>
        <taxon>Aureobasidium</taxon>
    </lineage>
</organism>
<dbReference type="PANTHER" id="PTHR45527:SF1">
    <property type="entry name" value="FATTY ACID SYNTHASE"/>
    <property type="match status" value="1"/>
</dbReference>
<dbReference type="EMBL" id="QZAL01000004">
    <property type="protein sequence ID" value="THW52121.1"/>
    <property type="molecule type" value="Genomic_DNA"/>
</dbReference>
<dbReference type="GO" id="GO:0005737">
    <property type="term" value="C:cytoplasm"/>
    <property type="evidence" value="ECO:0007669"/>
    <property type="project" value="TreeGrafter"/>
</dbReference>
<dbReference type="GO" id="GO:0043041">
    <property type="term" value="P:amino acid activation for nonribosomal peptide biosynthetic process"/>
    <property type="evidence" value="ECO:0007669"/>
    <property type="project" value="TreeGrafter"/>
</dbReference>
<dbReference type="PANTHER" id="PTHR45527">
    <property type="entry name" value="NONRIBOSOMAL PEPTIDE SYNTHETASE"/>
    <property type="match status" value="1"/>
</dbReference>
<evidence type="ECO:0000313" key="5">
    <source>
        <dbReference type="Proteomes" id="UP000310687"/>
    </source>
</evidence>
<accession>A0A4S8YJ63</accession>
<feature type="domain" description="AMP-dependent synthetase/ligase" evidence="3">
    <location>
        <begin position="226"/>
        <end position="594"/>
    </location>
</feature>
<dbReference type="InterPro" id="IPR000873">
    <property type="entry name" value="AMP-dep_synth/lig_dom"/>
</dbReference>
<evidence type="ECO:0000313" key="4">
    <source>
        <dbReference type="EMBL" id="THW52121.1"/>
    </source>
</evidence>
<dbReference type="Gene3D" id="3.40.50.12780">
    <property type="entry name" value="N-terminal domain of ligase-like"/>
    <property type="match status" value="1"/>
</dbReference>
<dbReference type="Pfam" id="PF00501">
    <property type="entry name" value="AMP-binding"/>
    <property type="match status" value="1"/>
</dbReference>